<dbReference type="RefSeq" id="WP_183962349.1">
    <property type="nucleotide sequence ID" value="NZ_BAABBZ010000012.1"/>
</dbReference>
<comment type="similarity">
    <text evidence="3">Belongs to the Nudix hydrolase family.</text>
</comment>
<evidence type="ECO:0000256" key="1">
    <source>
        <dbReference type="ARBA" id="ARBA00001946"/>
    </source>
</evidence>
<name>A0A7W6GQC6_9RHOB</name>
<evidence type="ECO:0000313" key="5">
    <source>
        <dbReference type="EMBL" id="MBB3983765.1"/>
    </source>
</evidence>
<dbReference type="CDD" id="cd04684">
    <property type="entry name" value="NUDIX_Hydrolase"/>
    <property type="match status" value="1"/>
</dbReference>
<keyword evidence="2 3" id="KW-0378">Hydrolase</keyword>
<dbReference type="GO" id="GO:0006167">
    <property type="term" value="P:AMP biosynthetic process"/>
    <property type="evidence" value="ECO:0007669"/>
    <property type="project" value="TreeGrafter"/>
</dbReference>
<dbReference type="Gene3D" id="3.90.79.10">
    <property type="entry name" value="Nucleoside Triphosphate Pyrophosphohydrolase"/>
    <property type="match status" value="1"/>
</dbReference>
<proteinExistence type="inferred from homology"/>
<sequence>MRRYGEAPIDGQNYIFRPGVYAVLPQGNDLLLTHQSEPFPEYQLPGGGIDPGESPLQALHREVWEETGWKIANPRRLGAFRRFTWMPEYEIWAEKLCMLYVARPVLRLVEPIEPGHSAVWMDANQAVRELGNPGERDIVARYLR</sequence>
<dbReference type="PROSITE" id="PS00893">
    <property type="entry name" value="NUDIX_BOX"/>
    <property type="match status" value="1"/>
</dbReference>
<dbReference type="Pfam" id="PF00293">
    <property type="entry name" value="NUDIX"/>
    <property type="match status" value="1"/>
</dbReference>
<dbReference type="SUPFAM" id="SSF55811">
    <property type="entry name" value="Nudix"/>
    <property type="match status" value="1"/>
</dbReference>
<dbReference type="PANTHER" id="PTHR21340:SF0">
    <property type="entry name" value="BIS(5'-NUCLEOSYL)-TETRAPHOSPHATASE [ASYMMETRICAL]"/>
    <property type="match status" value="1"/>
</dbReference>
<comment type="cofactor">
    <cofactor evidence="1">
        <name>Mg(2+)</name>
        <dbReference type="ChEBI" id="CHEBI:18420"/>
    </cofactor>
</comment>
<dbReference type="PRINTS" id="PR00502">
    <property type="entry name" value="NUDIXFAMILY"/>
</dbReference>
<dbReference type="InterPro" id="IPR020084">
    <property type="entry name" value="NUDIX_hydrolase_CS"/>
</dbReference>
<gene>
    <name evidence="5" type="ORF">GGQ68_000076</name>
</gene>
<dbReference type="EMBL" id="JACIEJ010000001">
    <property type="protein sequence ID" value="MBB3983765.1"/>
    <property type="molecule type" value="Genomic_DNA"/>
</dbReference>
<organism evidence="5 6">
    <name type="scientific">Sagittula marina</name>
    <dbReference type="NCBI Taxonomy" id="943940"/>
    <lineage>
        <taxon>Bacteria</taxon>
        <taxon>Pseudomonadati</taxon>
        <taxon>Pseudomonadota</taxon>
        <taxon>Alphaproteobacteria</taxon>
        <taxon>Rhodobacterales</taxon>
        <taxon>Roseobacteraceae</taxon>
        <taxon>Sagittula</taxon>
    </lineage>
</organism>
<dbReference type="Proteomes" id="UP000541426">
    <property type="component" value="Unassembled WGS sequence"/>
</dbReference>
<dbReference type="GO" id="GO:0035539">
    <property type="term" value="F:8-oxo-7,8-dihydrodeoxyguanosine triphosphate pyrophosphatase activity"/>
    <property type="evidence" value="ECO:0007669"/>
    <property type="project" value="UniProtKB-EC"/>
</dbReference>
<dbReference type="PANTHER" id="PTHR21340">
    <property type="entry name" value="DIADENOSINE 5,5-P1,P4-TETRAPHOSPHATE PYROPHOSPHOHYDROLASE MUTT"/>
    <property type="match status" value="1"/>
</dbReference>
<dbReference type="InterPro" id="IPR015797">
    <property type="entry name" value="NUDIX_hydrolase-like_dom_sf"/>
</dbReference>
<comment type="caution">
    <text evidence="5">The sequence shown here is derived from an EMBL/GenBank/DDBJ whole genome shotgun (WGS) entry which is preliminary data.</text>
</comment>
<reference evidence="5 6" key="1">
    <citation type="submission" date="2020-08" db="EMBL/GenBank/DDBJ databases">
        <title>Genomic Encyclopedia of Type Strains, Phase IV (KMG-IV): sequencing the most valuable type-strain genomes for metagenomic binning, comparative biology and taxonomic classification.</title>
        <authorList>
            <person name="Goeker M."/>
        </authorList>
    </citation>
    <scope>NUCLEOTIDE SEQUENCE [LARGE SCALE GENOMIC DNA]</scope>
    <source>
        <strain evidence="5 6">DSM 102235</strain>
    </source>
</reference>
<accession>A0A7W6GQC6</accession>
<protein>
    <submittedName>
        <fullName evidence="5">8-oxo-dGTP diphosphatase</fullName>
        <ecNumber evidence="5">3.6.1.55</ecNumber>
    </submittedName>
</protein>
<dbReference type="GO" id="GO:0006754">
    <property type="term" value="P:ATP biosynthetic process"/>
    <property type="evidence" value="ECO:0007669"/>
    <property type="project" value="TreeGrafter"/>
</dbReference>
<feature type="domain" description="Nudix hydrolase" evidence="4">
    <location>
        <begin position="15"/>
        <end position="144"/>
    </location>
</feature>
<dbReference type="GO" id="GO:0004081">
    <property type="term" value="F:bis(5'-nucleosyl)-tetraphosphatase (asymmetrical) activity"/>
    <property type="evidence" value="ECO:0007669"/>
    <property type="project" value="TreeGrafter"/>
</dbReference>
<dbReference type="InterPro" id="IPR051325">
    <property type="entry name" value="Nudix_hydrolase_domain"/>
</dbReference>
<keyword evidence="6" id="KW-1185">Reference proteome</keyword>
<dbReference type="InterPro" id="IPR000086">
    <property type="entry name" value="NUDIX_hydrolase_dom"/>
</dbReference>
<dbReference type="EC" id="3.6.1.55" evidence="5"/>
<evidence type="ECO:0000256" key="2">
    <source>
        <dbReference type="ARBA" id="ARBA00022801"/>
    </source>
</evidence>
<dbReference type="AlphaFoldDB" id="A0A7W6GQC6"/>
<dbReference type="PROSITE" id="PS51462">
    <property type="entry name" value="NUDIX"/>
    <property type="match status" value="1"/>
</dbReference>
<evidence type="ECO:0000313" key="6">
    <source>
        <dbReference type="Proteomes" id="UP000541426"/>
    </source>
</evidence>
<dbReference type="InterPro" id="IPR020476">
    <property type="entry name" value="Nudix_hydrolase"/>
</dbReference>
<evidence type="ECO:0000259" key="4">
    <source>
        <dbReference type="PROSITE" id="PS51462"/>
    </source>
</evidence>
<evidence type="ECO:0000256" key="3">
    <source>
        <dbReference type="RuleBase" id="RU003476"/>
    </source>
</evidence>